<organism evidence="2">
    <name type="scientific">Phaeomonas parva</name>
    <dbReference type="NCBI Taxonomy" id="124430"/>
    <lineage>
        <taxon>Eukaryota</taxon>
        <taxon>Sar</taxon>
        <taxon>Stramenopiles</taxon>
        <taxon>Ochrophyta</taxon>
        <taxon>Pinguiophyceae</taxon>
        <taxon>Pinguiochrysidales</taxon>
        <taxon>Pinguiochrysidaceae</taxon>
        <taxon>Phaeomonas</taxon>
    </lineage>
</organism>
<sequence length="655" mass="72847">MRRAILVVAASLLALPALAETPSADDAVQRRKLKSPDIEMAYWYQTTTEKRPVPPGHDIEIAKWLSRMGNHLVQLRHCLTAALYLKVNAYWPGHGEIAADLDGGEHGYINPEKEGGDAGRYYGKMYYDMPVPGLLGAEAILVYADRVSSILRPMLAGASLSRVEDDTLERPDLSIHMRSGDVFREHPHWKYVQPPCYFYDRVMEDFLREMGISLQDALAEDAGERLKDVHVRIIAEDNVNPCVNAFTEKYKFARWQRSPLEEDIAVMLRADRVAYGYGTFAPTLLSGMDAVKKAYLPSHSLEPWGSGIETHVVDIDDYVAIIKDVDGGWKNTAEQRQRMLEWQPAQPRPGQDLRIRKWRRGLEAFLRQLRIATSACLVLGVNLVVPEHNLLRNATYIEVHPSREPSAQQTTAGNDFLEGGAGMDLRLGISPEDEARLRGSGLAELRAGAAQVLARYLNLHSDHDDPAVVADIAVLLDSEYCLLSPRRHSGPHELCARAPAPVSTFVHAVDRAAARATGDAQARAQFVMDTTLENHPHSRHATMRVENVYKTTLVEKASPGVQFIEPSQPSADAAVSLPVKARQAVVGTGALALELVPYMDRLEVIYVPDTVAEEYRRVVGGAAVEVMSIQPYEDDYFKLASLQDRHRLIEASAYP</sequence>
<evidence type="ECO:0000313" key="2">
    <source>
        <dbReference type="EMBL" id="CAD9256697.1"/>
    </source>
</evidence>
<proteinExistence type="predicted"/>
<reference evidence="2" key="1">
    <citation type="submission" date="2021-01" db="EMBL/GenBank/DDBJ databases">
        <authorList>
            <person name="Corre E."/>
            <person name="Pelletier E."/>
            <person name="Niang G."/>
            <person name="Scheremetjew M."/>
            <person name="Finn R."/>
            <person name="Kale V."/>
            <person name="Holt S."/>
            <person name="Cochrane G."/>
            <person name="Meng A."/>
            <person name="Brown T."/>
            <person name="Cohen L."/>
        </authorList>
    </citation>
    <scope>NUCLEOTIDE SEQUENCE</scope>
    <source>
        <strain evidence="2">CCMP2877</strain>
    </source>
</reference>
<gene>
    <name evidence="2" type="ORF">PPAR1163_LOCUS15068</name>
</gene>
<dbReference type="EMBL" id="HBGJ01023535">
    <property type="protein sequence ID" value="CAD9256697.1"/>
    <property type="molecule type" value="Transcribed_RNA"/>
</dbReference>
<evidence type="ECO:0000256" key="1">
    <source>
        <dbReference type="SAM" id="SignalP"/>
    </source>
</evidence>
<feature type="signal peptide" evidence="1">
    <location>
        <begin position="1"/>
        <end position="19"/>
    </location>
</feature>
<dbReference type="AlphaFoldDB" id="A0A7S1U4D9"/>
<feature type="chain" id="PRO_5030691301" evidence="1">
    <location>
        <begin position="20"/>
        <end position="655"/>
    </location>
</feature>
<protein>
    <submittedName>
        <fullName evidence="2">Uncharacterized protein</fullName>
    </submittedName>
</protein>
<accession>A0A7S1U4D9</accession>
<keyword evidence="1" id="KW-0732">Signal</keyword>
<name>A0A7S1U4D9_9STRA</name>